<organism evidence="1 2">
    <name type="scientific">Salvia divinorum</name>
    <name type="common">Maria pastora</name>
    <name type="synonym">Diviner's sage</name>
    <dbReference type="NCBI Taxonomy" id="28513"/>
    <lineage>
        <taxon>Eukaryota</taxon>
        <taxon>Viridiplantae</taxon>
        <taxon>Streptophyta</taxon>
        <taxon>Embryophyta</taxon>
        <taxon>Tracheophyta</taxon>
        <taxon>Spermatophyta</taxon>
        <taxon>Magnoliopsida</taxon>
        <taxon>eudicotyledons</taxon>
        <taxon>Gunneridae</taxon>
        <taxon>Pentapetalae</taxon>
        <taxon>asterids</taxon>
        <taxon>lamiids</taxon>
        <taxon>Lamiales</taxon>
        <taxon>Lamiaceae</taxon>
        <taxon>Nepetoideae</taxon>
        <taxon>Mentheae</taxon>
        <taxon>Salviinae</taxon>
        <taxon>Salvia</taxon>
        <taxon>Salvia subgen. Calosphace</taxon>
    </lineage>
</organism>
<protein>
    <submittedName>
        <fullName evidence="1">Uncharacterized protein</fullName>
    </submittedName>
</protein>
<reference evidence="1 2" key="1">
    <citation type="submission" date="2024-06" db="EMBL/GenBank/DDBJ databases">
        <title>A chromosome level genome sequence of Diviner's sage (Salvia divinorum).</title>
        <authorList>
            <person name="Ford S.A."/>
            <person name="Ro D.-K."/>
            <person name="Ness R.W."/>
            <person name="Phillips M.A."/>
        </authorList>
    </citation>
    <scope>NUCLEOTIDE SEQUENCE [LARGE SCALE GENOMIC DNA]</scope>
    <source>
        <strain evidence="1">SAF-2024a</strain>
        <tissue evidence="1">Leaf</tissue>
    </source>
</reference>
<accession>A0ABD1G6T4</accession>
<dbReference type="AlphaFoldDB" id="A0ABD1G6T4"/>
<dbReference type="Proteomes" id="UP001567538">
    <property type="component" value="Unassembled WGS sequence"/>
</dbReference>
<proteinExistence type="predicted"/>
<evidence type="ECO:0000313" key="1">
    <source>
        <dbReference type="EMBL" id="KAL1539567.1"/>
    </source>
</evidence>
<keyword evidence="2" id="KW-1185">Reference proteome</keyword>
<dbReference type="EMBL" id="JBEAFC010000009">
    <property type="protein sequence ID" value="KAL1539567.1"/>
    <property type="molecule type" value="Genomic_DNA"/>
</dbReference>
<sequence>MSASYCECSRTRLCIAAPSTFVPISPCILAVVPSRRREVGSVSFGGLSHQSVEEAKLVWAPFKEGTSSCCFVFGVDWSPFFVASAVEDAFRNGVFAVLVQKMISSFSTEKIFYAGLSFCL</sequence>
<name>A0ABD1G6T4_SALDI</name>
<gene>
    <name evidence="1" type="ORF">AAHA92_24033</name>
</gene>
<evidence type="ECO:0000313" key="2">
    <source>
        <dbReference type="Proteomes" id="UP001567538"/>
    </source>
</evidence>
<comment type="caution">
    <text evidence="1">The sequence shown here is derived from an EMBL/GenBank/DDBJ whole genome shotgun (WGS) entry which is preliminary data.</text>
</comment>